<reference evidence="3" key="4">
    <citation type="journal article" date="2015" name="G3 (Bethesda)">
        <title>Genome sequences of three phytopathogenic species of the Magnaporthaceae family of fungi.</title>
        <authorList>
            <person name="Okagaki L.H."/>
            <person name="Nunes C.C."/>
            <person name="Sailsbery J."/>
            <person name="Clay B."/>
            <person name="Brown D."/>
            <person name="John T."/>
            <person name="Oh Y."/>
            <person name="Young N."/>
            <person name="Fitzgerald M."/>
            <person name="Haas B.J."/>
            <person name="Zeng Q."/>
            <person name="Young S."/>
            <person name="Adiconis X."/>
            <person name="Fan L."/>
            <person name="Levin J.Z."/>
            <person name="Mitchell T.K."/>
            <person name="Okubara P.A."/>
            <person name="Farman M.L."/>
            <person name="Kohn L.M."/>
            <person name="Birren B."/>
            <person name="Ma L.-J."/>
            <person name="Dean R.A."/>
        </authorList>
    </citation>
    <scope>NUCLEOTIDE SEQUENCE</scope>
    <source>
        <strain evidence="3">ATCC 64411 / 73-15</strain>
    </source>
</reference>
<protein>
    <recommendedName>
        <fullName evidence="1">Heterokaryon incompatibility domain-containing protein</fullName>
    </recommendedName>
</protein>
<dbReference type="EnsemblFungi" id="MAPG_09351T0">
    <property type="protein sequence ID" value="MAPG_09351T0"/>
    <property type="gene ID" value="MAPG_09351"/>
</dbReference>
<reference evidence="3" key="5">
    <citation type="submission" date="2015-06" db="UniProtKB">
        <authorList>
            <consortium name="EnsemblFungi"/>
        </authorList>
    </citation>
    <scope>IDENTIFICATION</scope>
    <source>
        <strain evidence="3">ATCC 64411</strain>
    </source>
</reference>
<dbReference type="Pfam" id="PF06985">
    <property type="entry name" value="HET"/>
    <property type="match status" value="1"/>
</dbReference>
<organism evidence="3 4">
    <name type="scientific">Magnaporthiopsis poae (strain ATCC 64411 / 73-15)</name>
    <name type="common">Kentucky bluegrass fungus</name>
    <name type="synonym">Magnaporthe poae</name>
    <dbReference type="NCBI Taxonomy" id="644358"/>
    <lineage>
        <taxon>Eukaryota</taxon>
        <taxon>Fungi</taxon>
        <taxon>Dikarya</taxon>
        <taxon>Ascomycota</taxon>
        <taxon>Pezizomycotina</taxon>
        <taxon>Sordariomycetes</taxon>
        <taxon>Sordariomycetidae</taxon>
        <taxon>Magnaporthales</taxon>
        <taxon>Magnaporthaceae</taxon>
        <taxon>Magnaporthiopsis</taxon>
    </lineage>
</organism>
<dbReference type="VEuPathDB" id="FungiDB:MAPG_09351"/>
<accession>A0A0C4E9Q5</accession>
<evidence type="ECO:0000313" key="4">
    <source>
        <dbReference type="Proteomes" id="UP000011715"/>
    </source>
</evidence>
<keyword evidence="4" id="KW-1185">Reference proteome</keyword>
<name>A0A0C4E9Q5_MAGP6</name>
<proteinExistence type="predicted"/>
<dbReference type="PANTHER" id="PTHR33112">
    <property type="entry name" value="DOMAIN PROTEIN, PUTATIVE-RELATED"/>
    <property type="match status" value="1"/>
</dbReference>
<evidence type="ECO:0000259" key="1">
    <source>
        <dbReference type="Pfam" id="PF06985"/>
    </source>
</evidence>
<dbReference type="PANTHER" id="PTHR33112:SF16">
    <property type="entry name" value="HETEROKARYON INCOMPATIBILITY DOMAIN-CONTAINING PROTEIN"/>
    <property type="match status" value="1"/>
</dbReference>
<dbReference type="eggNOG" id="ENOG502R6JT">
    <property type="taxonomic scope" value="Eukaryota"/>
</dbReference>
<evidence type="ECO:0000313" key="3">
    <source>
        <dbReference type="EnsemblFungi" id="MAPG_09351T0"/>
    </source>
</evidence>
<gene>
    <name evidence="2" type="ORF">MAPG_09351</name>
</gene>
<dbReference type="Proteomes" id="UP000011715">
    <property type="component" value="Unassembled WGS sequence"/>
</dbReference>
<dbReference type="EMBL" id="GL876976">
    <property type="protein sequence ID" value="KLU90825.1"/>
    <property type="molecule type" value="Genomic_DNA"/>
</dbReference>
<dbReference type="EMBL" id="ADBL01002390">
    <property type="status" value="NOT_ANNOTATED_CDS"/>
    <property type="molecule type" value="Genomic_DNA"/>
</dbReference>
<reference evidence="2" key="3">
    <citation type="submission" date="2011-03" db="EMBL/GenBank/DDBJ databases">
        <title>Annotation of Magnaporthe poae ATCC 64411.</title>
        <authorList>
            <person name="Ma L.-J."/>
            <person name="Dead R."/>
            <person name="Young S.K."/>
            <person name="Zeng Q."/>
            <person name="Gargeya S."/>
            <person name="Fitzgerald M."/>
            <person name="Haas B."/>
            <person name="Abouelleil A."/>
            <person name="Alvarado L."/>
            <person name="Arachchi H.M."/>
            <person name="Berlin A."/>
            <person name="Brown A."/>
            <person name="Chapman S.B."/>
            <person name="Chen Z."/>
            <person name="Dunbar C."/>
            <person name="Freedman E."/>
            <person name="Gearin G."/>
            <person name="Gellesch M."/>
            <person name="Goldberg J."/>
            <person name="Griggs A."/>
            <person name="Gujja S."/>
            <person name="Heiman D."/>
            <person name="Howarth C."/>
            <person name="Larson L."/>
            <person name="Lui A."/>
            <person name="MacDonald P.J.P."/>
            <person name="Mehta T."/>
            <person name="Montmayeur A."/>
            <person name="Murphy C."/>
            <person name="Neiman D."/>
            <person name="Pearson M."/>
            <person name="Priest M."/>
            <person name="Roberts A."/>
            <person name="Saif S."/>
            <person name="Shea T."/>
            <person name="Shenoy N."/>
            <person name="Sisk P."/>
            <person name="Stolte C."/>
            <person name="Sykes S."/>
            <person name="Yandava C."/>
            <person name="Wortman J."/>
            <person name="Nusbaum C."/>
            <person name="Birren B."/>
        </authorList>
    </citation>
    <scope>NUCLEOTIDE SEQUENCE</scope>
    <source>
        <strain evidence="2">ATCC 64411</strain>
    </source>
</reference>
<sequence length="715" mass="78889">MMNEPKITGQVCEQCRSAISEAYKLAVAAEPGYGPWVVLSPSFTALEESAASGGCDVCRIARRRIICAVHPLANLEENAPIIVWWFLASPPLEGYDTSVAVSSLQLRIQLVDSKGTGSFLHDELCFLRDELDGGLAAKEENEEAGGKIIDGFEDDQEFGHLMATIKGWIEACDNTHQWCRRGLQTAQPERVLPRRARLPTHLIDVRPDDAPDSIRLVEGSSCGPGASYATLSYCWGKSGRNLKTTRSNLGAMAREIPWPRLPQTVKDAVAVTRRLGIRHLWVDALCIVQQERPNDPGSDWAVEATRMGSYYANAACTLAASSAEDCADGFLCDRPACRLPPGAPVSVDFDDVFLGRRSRLRSPGRLVPDPKAAMERSALLRRGWCVQERALSARILYFARDAVFWECDELRAVEDRPDRHLAHGSEALQHAIPLGQYWGQRVGPWDLLGSGLSGLARELEGASQTRGLVEMALGASWMNMLERYSFSQFSFASDKLVALSSIATMLGYITGGTYIAGHWIETLGRSLLWSVSYAWSTVEQAAAPRQQKNDKRRDAPSWSWVSVDWAVAFHGLDDGSWEQTATIGHLPPSSASRSQPVMRPPAIRITGLFCTQTLQQWALRPMGDIKIKYWTGSKARCVMWDAAPDLFNAQTRLACIIIGVQKISEHAQDTFAIVLQPTGNAQDGVEEFVRTGLLCFENLDVKSIQEVANRTIDII</sequence>
<dbReference type="InterPro" id="IPR010730">
    <property type="entry name" value="HET"/>
</dbReference>
<evidence type="ECO:0000313" key="2">
    <source>
        <dbReference type="EMBL" id="KLU90825.1"/>
    </source>
</evidence>
<dbReference type="OrthoDB" id="3789824at2759"/>
<dbReference type="STRING" id="644358.A0A0C4E9Q5"/>
<reference evidence="4" key="1">
    <citation type="submission" date="2010-05" db="EMBL/GenBank/DDBJ databases">
        <title>The genome sequence of Magnaporthe poae strain ATCC 64411.</title>
        <authorList>
            <person name="Ma L.-J."/>
            <person name="Dead R."/>
            <person name="Young S."/>
            <person name="Zeng Q."/>
            <person name="Koehrsen M."/>
            <person name="Alvarado L."/>
            <person name="Berlin A."/>
            <person name="Chapman S.B."/>
            <person name="Chen Z."/>
            <person name="Freedman E."/>
            <person name="Gellesch M."/>
            <person name="Goldberg J."/>
            <person name="Griggs A."/>
            <person name="Gujja S."/>
            <person name="Heilman E.R."/>
            <person name="Heiman D."/>
            <person name="Hepburn T."/>
            <person name="Howarth C."/>
            <person name="Jen D."/>
            <person name="Larson L."/>
            <person name="Mehta T."/>
            <person name="Neiman D."/>
            <person name="Pearson M."/>
            <person name="Roberts A."/>
            <person name="Saif S."/>
            <person name="Shea T."/>
            <person name="Shenoy N."/>
            <person name="Sisk P."/>
            <person name="Stolte C."/>
            <person name="Sykes S."/>
            <person name="Walk T."/>
            <person name="White J."/>
            <person name="Yandava C."/>
            <person name="Haas B."/>
            <person name="Nusbaum C."/>
            <person name="Birren B."/>
        </authorList>
    </citation>
    <scope>NUCLEOTIDE SEQUENCE [LARGE SCALE GENOMIC DNA]</scope>
    <source>
        <strain evidence="4">ATCC 64411 / 73-15</strain>
    </source>
</reference>
<dbReference type="AlphaFoldDB" id="A0A0C4E9Q5"/>
<reference evidence="2" key="2">
    <citation type="submission" date="2010-05" db="EMBL/GenBank/DDBJ databases">
        <title>The Genome Sequence of Magnaporthe poae strain ATCC 64411.</title>
        <authorList>
            <consortium name="The Broad Institute Genome Sequencing Platform"/>
            <consortium name="Broad Institute Genome Sequencing Center for Infectious Disease"/>
            <person name="Ma L.-J."/>
            <person name="Dead R."/>
            <person name="Young S."/>
            <person name="Zeng Q."/>
            <person name="Koehrsen M."/>
            <person name="Alvarado L."/>
            <person name="Berlin A."/>
            <person name="Chapman S.B."/>
            <person name="Chen Z."/>
            <person name="Freedman E."/>
            <person name="Gellesch M."/>
            <person name="Goldberg J."/>
            <person name="Griggs A."/>
            <person name="Gujja S."/>
            <person name="Heilman E.R."/>
            <person name="Heiman D."/>
            <person name="Hepburn T."/>
            <person name="Howarth C."/>
            <person name="Jen D."/>
            <person name="Larson L."/>
            <person name="Mehta T."/>
            <person name="Neiman D."/>
            <person name="Pearson M."/>
            <person name="Roberts A."/>
            <person name="Saif S."/>
            <person name="Shea T."/>
            <person name="Shenoy N."/>
            <person name="Sisk P."/>
            <person name="Stolte C."/>
            <person name="Sykes S."/>
            <person name="Walk T."/>
            <person name="White J."/>
            <person name="Yandava C."/>
            <person name="Haas B."/>
            <person name="Nusbaum C."/>
            <person name="Birren B."/>
        </authorList>
    </citation>
    <scope>NUCLEOTIDE SEQUENCE</scope>
    <source>
        <strain evidence="2">ATCC 64411</strain>
    </source>
</reference>
<feature type="domain" description="Heterokaryon incompatibility" evidence="1">
    <location>
        <begin position="228"/>
        <end position="388"/>
    </location>
</feature>